<dbReference type="InterPro" id="IPR043131">
    <property type="entry name" value="BCAT-like_N"/>
</dbReference>
<name>A0A1I1DD19_9BURK</name>
<dbReference type="EMBL" id="FOLD01000001">
    <property type="protein sequence ID" value="SFB72889.1"/>
    <property type="molecule type" value="Genomic_DNA"/>
</dbReference>
<protein>
    <submittedName>
        <fullName evidence="2">Para-aminobenzoate synthetase / 4-amino-4-deoxychorismate lyase</fullName>
    </submittedName>
</protein>
<dbReference type="GO" id="GO:0016829">
    <property type="term" value="F:lyase activity"/>
    <property type="evidence" value="ECO:0007669"/>
    <property type="project" value="UniProtKB-KW"/>
</dbReference>
<dbReference type="Gene3D" id="3.20.10.10">
    <property type="entry name" value="D-amino Acid Aminotransferase, subunit A, domain 2"/>
    <property type="match status" value="1"/>
</dbReference>
<evidence type="ECO:0000259" key="1">
    <source>
        <dbReference type="Pfam" id="PF00425"/>
    </source>
</evidence>
<keyword evidence="3" id="KW-1185">Reference proteome</keyword>
<dbReference type="PANTHER" id="PTHR11236:SF50">
    <property type="entry name" value="AMINODEOXYCHORISMATE SYNTHASE COMPONENT 1"/>
    <property type="match status" value="1"/>
</dbReference>
<dbReference type="InterPro" id="IPR001544">
    <property type="entry name" value="Aminotrans_IV"/>
</dbReference>
<feature type="domain" description="Chorismate-utilising enzyme C-terminal" evidence="1">
    <location>
        <begin position="122"/>
        <end position="391"/>
    </location>
</feature>
<dbReference type="Pfam" id="PF00425">
    <property type="entry name" value="Chorismate_bind"/>
    <property type="match status" value="1"/>
</dbReference>
<dbReference type="Gene3D" id="3.60.120.10">
    <property type="entry name" value="Anthranilate synthase"/>
    <property type="match status" value="1"/>
</dbReference>
<dbReference type="Proteomes" id="UP000198639">
    <property type="component" value="Unassembled WGS sequence"/>
</dbReference>
<proteinExistence type="predicted"/>
<dbReference type="GO" id="GO:0000162">
    <property type="term" value="P:L-tryptophan biosynthetic process"/>
    <property type="evidence" value="ECO:0007669"/>
    <property type="project" value="TreeGrafter"/>
</dbReference>
<gene>
    <name evidence="2" type="ORF">SAMN05216204_101148</name>
</gene>
<accession>A0A1I1DD19</accession>
<dbReference type="STRING" id="1164594.SAMN05216204_101148"/>
<dbReference type="InterPro" id="IPR036038">
    <property type="entry name" value="Aminotransferase-like"/>
</dbReference>
<dbReference type="InterPro" id="IPR019999">
    <property type="entry name" value="Anth_synth_I-like"/>
</dbReference>
<dbReference type="PRINTS" id="PR00095">
    <property type="entry name" value="ANTSNTHASEI"/>
</dbReference>
<dbReference type="SUPFAM" id="SSF56322">
    <property type="entry name" value="ADC synthase"/>
    <property type="match status" value="1"/>
</dbReference>
<dbReference type="Pfam" id="PF01063">
    <property type="entry name" value="Aminotran_4"/>
    <property type="match status" value="1"/>
</dbReference>
<dbReference type="RefSeq" id="WP_091869740.1">
    <property type="nucleotide sequence ID" value="NZ_FOLD01000001.1"/>
</dbReference>
<dbReference type="AlphaFoldDB" id="A0A1I1DD19"/>
<dbReference type="InterPro" id="IPR005801">
    <property type="entry name" value="ADC_synthase"/>
</dbReference>
<evidence type="ECO:0000313" key="2">
    <source>
        <dbReference type="EMBL" id="SFB72889.1"/>
    </source>
</evidence>
<reference evidence="3" key="1">
    <citation type="submission" date="2016-10" db="EMBL/GenBank/DDBJ databases">
        <authorList>
            <person name="Varghese N."/>
            <person name="Submissions S."/>
        </authorList>
    </citation>
    <scope>NUCLEOTIDE SEQUENCE [LARGE SCALE GENOMIC DNA]</scope>
    <source>
        <strain evidence="3">CGMCC 1.12041</strain>
    </source>
</reference>
<dbReference type="OrthoDB" id="9803598at2"/>
<dbReference type="Gene3D" id="3.30.470.10">
    <property type="match status" value="1"/>
</dbReference>
<keyword evidence="2" id="KW-0456">Lyase</keyword>
<dbReference type="SUPFAM" id="SSF56752">
    <property type="entry name" value="D-aminoacid aminotransferase-like PLP-dependent enzymes"/>
    <property type="match status" value="1"/>
</dbReference>
<dbReference type="PANTHER" id="PTHR11236">
    <property type="entry name" value="AMINOBENZOATE/ANTHRANILATE SYNTHASE"/>
    <property type="match status" value="1"/>
</dbReference>
<dbReference type="InterPro" id="IPR015890">
    <property type="entry name" value="Chorismate_C"/>
</dbReference>
<dbReference type="GO" id="GO:0046820">
    <property type="term" value="F:4-amino-4-deoxychorismate synthase activity"/>
    <property type="evidence" value="ECO:0007669"/>
    <property type="project" value="TreeGrafter"/>
</dbReference>
<sequence>METQEVFALLDDAGAAGEARSRLYSRHAGTLRCQDAAGWPQLLQDMQEALARGLYAVPLLTYELGAHLQGLPAHAVDGPLAQVLLFAQCEHLDGSQVEAWIATRTASPTVCGVAGIGANVDEAAFTDAINRIRDYIAAGDTYQVNYTYRLRFDAFGPLVGLYARLRARQRVPYGALVALPDGGALLSFSPELFVRHEAGVLLARPMKGTAPASGDDGVDAQRAQALAQDSKNRAENLMIVDLLRNDLGRIADTGSVEVPALFDVQRYGSVLQMTSTVQARLRQGTTLEQVFAALYPCGSITGAPKRRTMEIIHELEPAARGIYTGAIGWFDPPQAGQACGAGFGNFCLSVPIRTLALGAATGGTRRGELGVGAGIVHDSDAASEFAECQLKARFLTGLPNEFDLFETIRASYEHGCRHLEQHLDRLAGSCRYFGYPFDLGAARALLNDACLALPPDGLHRLRLSCAPSGQLAVQAGPLAPLSEPVGLLLADAPTDSGDVFLRHKTAVRSRYDAAWRNAEAQGAFDALFFNERGELTEGGRSNVFVRFGGEWITPPLSCGLLPGVMRGVMLAAPAWHASERVITRAMLQEADDIVVCNALRGPLRAVLLDGTPTA</sequence>
<evidence type="ECO:0000313" key="3">
    <source>
        <dbReference type="Proteomes" id="UP000198639"/>
    </source>
</evidence>
<dbReference type="InterPro" id="IPR043132">
    <property type="entry name" value="BCAT-like_C"/>
</dbReference>
<organism evidence="2 3">
    <name type="scientific">Massilia yuzhufengensis</name>
    <dbReference type="NCBI Taxonomy" id="1164594"/>
    <lineage>
        <taxon>Bacteria</taxon>
        <taxon>Pseudomonadati</taxon>
        <taxon>Pseudomonadota</taxon>
        <taxon>Betaproteobacteria</taxon>
        <taxon>Burkholderiales</taxon>
        <taxon>Oxalobacteraceae</taxon>
        <taxon>Telluria group</taxon>
        <taxon>Massilia</taxon>
    </lineage>
</organism>